<accession>A0ABV9ZTV4</accession>
<dbReference type="PANTHER" id="PTHR19848:SF8">
    <property type="entry name" value="F-BOX AND WD REPEAT DOMAIN CONTAINING 7"/>
    <property type="match status" value="1"/>
</dbReference>
<dbReference type="PRINTS" id="PR00320">
    <property type="entry name" value="GPROTEINBRPT"/>
</dbReference>
<feature type="repeat" description="WD" evidence="3">
    <location>
        <begin position="923"/>
        <end position="964"/>
    </location>
</feature>
<dbReference type="InterPro" id="IPR001680">
    <property type="entry name" value="WD40_rpt"/>
</dbReference>
<evidence type="ECO:0000256" key="1">
    <source>
        <dbReference type="ARBA" id="ARBA00022574"/>
    </source>
</evidence>
<dbReference type="Pfam" id="PF00400">
    <property type="entry name" value="WD40"/>
    <property type="match status" value="7"/>
</dbReference>
<keyword evidence="1 3" id="KW-0853">WD repeat</keyword>
<dbReference type="PROSITE" id="PS50082">
    <property type="entry name" value="WD_REPEATS_2"/>
    <property type="match status" value="7"/>
</dbReference>
<sequence>MPRGERPLDAGDSPLLRFAAELRRLRQKAGNPTYRALSERAHYSIATLSSAAGGRVLPTLAVTLAYVRACDGDTQEWERIWHTVAAELAAELAAAAPPAGEGGTVQGEERPPYAGLAPFEADDADWFFGRERLVDELTARLAVRRFVAVFGASGSGKSSVLRAGLLPRLRAGQTTHTAVLFTPGSRPLHECASRLAELTGTPSGELAGAFAAEPLGLHHAVNRALARQPEGRDIGDIGGTGGTGDIRDIVLVVDQFEEIFTQCARPEERAAFISALLSGTAAPDSRCRVVIGVRADFYAHCLHHRDLCDALGGAQLSVGPMSAGELRSAILRPATRARLSVEGALLAALMTDVTGRAGTLPLLSHALLETWRRRRGNTLTLGAFQAAGGIEGALAQTAEEVYASFDVPQQAAARQIFLRLTALGDGTEDTKRRLVREELGSLDHDPADVATVLERAARARLVTLDRDRAEITHEALIRCWPRLRGWLTEDRDHLRLHRRLTEAAQQWQALGEDPGALYRGVRLSTARDLAAPHGSSPIELTSQERAFLDASLAAEAAETARARRASTRLRRLAVLLAALLLVAVAEAVYAVRAEDAMARQRNTALSREVADEAVALRHSRPALAAQLALAAYRLVPTEQARDGLLSTMTTSLTGHTQWLSSVALAPDARTLATGSFDRTVRLWELRDDRRPQALATVTGHTDTVTSVAFSPAGRLLATAGRDRAVRLWDVTDRRRPALIRTLTGHRDTVFSVVFSPDGRTLATGSYDHTVRLWDITDPTAGETGPTTLTDHTLNVKPVAFSPDGRTLASAGDDRTVRLWDVRDVRRPVRLSVLTGHEDFVDTVAFSPDGRTLASGSDDRTVRLWDVSAPRRPAVLSVLTGHADVVTSLSFSPDSRTLASASDDRTARLWDVTDPHHAGHRATFTGHVGAVNAVLVLPQGRGIVTASADHTAQIWQTDTRHAIRRACESARPPITRPEWSRYFPDIAYQPPC</sequence>
<dbReference type="SUPFAM" id="SSF52540">
    <property type="entry name" value="P-loop containing nucleoside triphosphate hydrolases"/>
    <property type="match status" value="1"/>
</dbReference>
<dbReference type="InterPro" id="IPR020472">
    <property type="entry name" value="WD40_PAC1"/>
</dbReference>
<feature type="repeat" description="WD" evidence="3">
    <location>
        <begin position="697"/>
        <end position="738"/>
    </location>
</feature>
<dbReference type="InterPro" id="IPR036322">
    <property type="entry name" value="WD40_repeat_dom_sf"/>
</dbReference>
<feature type="repeat" description="WD" evidence="3">
    <location>
        <begin position="652"/>
        <end position="693"/>
    </location>
</feature>
<dbReference type="Gene3D" id="2.130.10.10">
    <property type="entry name" value="YVTN repeat-like/Quinoprotein amine dehydrogenase"/>
    <property type="match status" value="4"/>
</dbReference>
<dbReference type="PANTHER" id="PTHR19848">
    <property type="entry name" value="WD40 REPEAT PROTEIN"/>
    <property type="match status" value="1"/>
</dbReference>
<dbReference type="CDD" id="cd00200">
    <property type="entry name" value="WD40"/>
    <property type="match status" value="1"/>
</dbReference>
<reference evidence="6" key="1">
    <citation type="journal article" date="2019" name="Int. J. Syst. Evol. Microbiol.">
        <title>The Global Catalogue of Microorganisms (GCM) 10K type strain sequencing project: providing services to taxonomists for standard genome sequencing and annotation.</title>
        <authorList>
            <consortium name="The Broad Institute Genomics Platform"/>
            <consortium name="The Broad Institute Genome Sequencing Center for Infectious Disease"/>
            <person name="Wu L."/>
            <person name="Ma J."/>
        </authorList>
    </citation>
    <scope>NUCLEOTIDE SEQUENCE [LARGE SCALE GENOMIC DNA]</scope>
    <source>
        <strain evidence="6">CGMCC 4.1641</strain>
    </source>
</reference>
<dbReference type="PROSITE" id="PS00678">
    <property type="entry name" value="WD_REPEATS_1"/>
    <property type="match status" value="6"/>
</dbReference>
<dbReference type="Proteomes" id="UP001596222">
    <property type="component" value="Unassembled WGS sequence"/>
</dbReference>
<feature type="repeat" description="WD" evidence="3">
    <location>
        <begin position="833"/>
        <end position="874"/>
    </location>
</feature>
<dbReference type="SMART" id="SM00320">
    <property type="entry name" value="WD40"/>
    <property type="match status" value="7"/>
</dbReference>
<evidence type="ECO:0000259" key="4">
    <source>
        <dbReference type="SMART" id="SM00530"/>
    </source>
</evidence>
<feature type="repeat" description="WD" evidence="3">
    <location>
        <begin position="878"/>
        <end position="911"/>
    </location>
</feature>
<proteinExistence type="predicted"/>
<evidence type="ECO:0000313" key="5">
    <source>
        <dbReference type="EMBL" id="MFC5144818.1"/>
    </source>
</evidence>
<protein>
    <submittedName>
        <fullName evidence="5">XRE family transcriptional regulator</fullName>
    </submittedName>
</protein>
<dbReference type="SMART" id="SM00530">
    <property type="entry name" value="HTH_XRE"/>
    <property type="match status" value="1"/>
</dbReference>
<dbReference type="RefSeq" id="WP_382038906.1">
    <property type="nucleotide sequence ID" value="NZ_JBHSKJ010000004.1"/>
</dbReference>
<name>A0ABV9ZTV4_9ACTN</name>
<evidence type="ECO:0000313" key="6">
    <source>
        <dbReference type="Proteomes" id="UP001596222"/>
    </source>
</evidence>
<feature type="domain" description="HTH cro/C1-type" evidence="4">
    <location>
        <begin position="21"/>
        <end position="77"/>
    </location>
</feature>
<dbReference type="InterPro" id="IPR015943">
    <property type="entry name" value="WD40/YVTN_repeat-like_dom_sf"/>
</dbReference>
<dbReference type="InterPro" id="IPR049052">
    <property type="entry name" value="nSTAND1"/>
</dbReference>
<evidence type="ECO:0000256" key="3">
    <source>
        <dbReference type="PROSITE-ProRule" id="PRU00221"/>
    </source>
</evidence>
<feature type="repeat" description="WD" evidence="3">
    <location>
        <begin position="788"/>
        <end position="829"/>
    </location>
</feature>
<organism evidence="5 6">
    <name type="scientific">Streptomyces aureoversilis</name>
    <dbReference type="NCBI Taxonomy" id="67277"/>
    <lineage>
        <taxon>Bacteria</taxon>
        <taxon>Bacillati</taxon>
        <taxon>Actinomycetota</taxon>
        <taxon>Actinomycetes</taxon>
        <taxon>Kitasatosporales</taxon>
        <taxon>Streptomycetaceae</taxon>
        <taxon>Streptomyces</taxon>
    </lineage>
</organism>
<keyword evidence="2" id="KW-0677">Repeat</keyword>
<gene>
    <name evidence="5" type="ORF">ACFPP6_09065</name>
</gene>
<evidence type="ECO:0000256" key="2">
    <source>
        <dbReference type="ARBA" id="ARBA00022737"/>
    </source>
</evidence>
<dbReference type="Pfam" id="PF20703">
    <property type="entry name" value="nSTAND1"/>
    <property type="match status" value="1"/>
</dbReference>
<keyword evidence="6" id="KW-1185">Reference proteome</keyword>
<dbReference type="InterPro" id="IPR027417">
    <property type="entry name" value="P-loop_NTPase"/>
</dbReference>
<feature type="repeat" description="WD" evidence="3">
    <location>
        <begin position="742"/>
        <end position="783"/>
    </location>
</feature>
<dbReference type="PROSITE" id="PS50294">
    <property type="entry name" value="WD_REPEATS_REGION"/>
    <property type="match status" value="7"/>
</dbReference>
<dbReference type="InterPro" id="IPR019775">
    <property type="entry name" value="WD40_repeat_CS"/>
</dbReference>
<dbReference type="InterPro" id="IPR001387">
    <property type="entry name" value="Cro/C1-type_HTH"/>
</dbReference>
<dbReference type="EMBL" id="JBHSKJ010000004">
    <property type="protein sequence ID" value="MFC5144818.1"/>
    <property type="molecule type" value="Genomic_DNA"/>
</dbReference>
<dbReference type="SUPFAM" id="SSF50978">
    <property type="entry name" value="WD40 repeat-like"/>
    <property type="match status" value="1"/>
</dbReference>
<comment type="caution">
    <text evidence="5">The sequence shown here is derived from an EMBL/GenBank/DDBJ whole genome shotgun (WGS) entry which is preliminary data.</text>
</comment>